<gene>
    <name evidence="2" type="ORF">DXX99_08140</name>
</gene>
<dbReference type="Proteomes" id="UP000256329">
    <property type="component" value="Unassembled WGS sequence"/>
</dbReference>
<evidence type="ECO:0000313" key="3">
    <source>
        <dbReference type="Proteomes" id="UP000256329"/>
    </source>
</evidence>
<keyword evidence="3" id="KW-1185">Reference proteome</keyword>
<comment type="caution">
    <text evidence="2">The sequence shown here is derived from an EMBL/GenBank/DDBJ whole genome shotgun (WGS) entry which is preliminary data.</text>
</comment>
<name>A0A3D8P227_9THEO</name>
<dbReference type="InterPro" id="IPR024264">
    <property type="entry name" value="DUF3786"/>
</dbReference>
<dbReference type="EMBL" id="QSLN01000012">
    <property type="protein sequence ID" value="RDV82107.1"/>
    <property type="molecule type" value="Genomic_DNA"/>
</dbReference>
<organism evidence="2 3">
    <name type="scientific">Ammonifex thiophilus</name>
    <dbReference type="NCBI Taxonomy" id="444093"/>
    <lineage>
        <taxon>Bacteria</taxon>
        <taxon>Bacillati</taxon>
        <taxon>Bacillota</taxon>
        <taxon>Clostridia</taxon>
        <taxon>Thermoanaerobacterales</taxon>
        <taxon>Thermoanaerobacteraceae</taxon>
        <taxon>Ammonifex</taxon>
    </lineage>
</organism>
<sequence>MTKQQPLLEALTLAREEFKRRVRSTMAWKAGVRMDEEGRLVVPFFGKTYRVPPPPGQEIPVVEEILLLHYLTRAAGLLPAGEWVSFKELPNGFIYHIPFNQRVIRPLLKVFGSDPQALLEAGKKLGGEELSLGDAAVALRALPRFPLAYVLWAGDEEFPPQATVLFDTTAPAYFATEDCVWLAQLGVNYLAAARKGVGSEGGKAL</sequence>
<accession>A0A3D8P227</accession>
<proteinExistence type="predicted"/>
<dbReference type="RefSeq" id="WP_115793000.1">
    <property type="nucleotide sequence ID" value="NZ_QSLN01000012.1"/>
</dbReference>
<feature type="domain" description="DUF3786" evidence="1">
    <location>
        <begin position="25"/>
        <end position="187"/>
    </location>
</feature>
<protein>
    <submittedName>
        <fullName evidence="2">DUF3786 domain-containing protein</fullName>
    </submittedName>
</protein>
<reference evidence="2 3" key="1">
    <citation type="submission" date="2018-08" db="EMBL/GenBank/DDBJ databases">
        <title>Form III RuBisCO-mediated autotrophy in Thermodesulfobium bacteria.</title>
        <authorList>
            <person name="Toshchakov S.V."/>
            <person name="Kublanov I.V."/>
            <person name="Frolov E."/>
            <person name="Bonch-Osmolovskaya E.A."/>
            <person name="Tourova T.P."/>
            <person name="Chernych N.A."/>
            <person name="Lebedinsky A.V."/>
        </authorList>
    </citation>
    <scope>NUCLEOTIDE SEQUENCE [LARGE SCALE GENOMIC DNA]</scope>
    <source>
        <strain evidence="2 3">SR</strain>
    </source>
</reference>
<dbReference type="Pfam" id="PF12654">
    <property type="entry name" value="DUF3786"/>
    <property type="match status" value="1"/>
</dbReference>
<dbReference type="AlphaFoldDB" id="A0A3D8P227"/>
<evidence type="ECO:0000313" key="2">
    <source>
        <dbReference type="EMBL" id="RDV82107.1"/>
    </source>
</evidence>
<dbReference type="OrthoDB" id="159408at2"/>
<evidence type="ECO:0000259" key="1">
    <source>
        <dbReference type="Pfam" id="PF12654"/>
    </source>
</evidence>